<organism evidence="1 2">
    <name type="scientific">Vibrio ostreicida</name>
    <dbReference type="NCBI Taxonomy" id="526588"/>
    <lineage>
        <taxon>Bacteria</taxon>
        <taxon>Pseudomonadati</taxon>
        <taxon>Pseudomonadota</taxon>
        <taxon>Gammaproteobacteria</taxon>
        <taxon>Vibrionales</taxon>
        <taxon>Vibrionaceae</taxon>
        <taxon>Vibrio</taxon>
    </lineage>
</organism>
<sequence>MILDEKLNGLIQILKQSNHEQAQFELERLRDQYAQDNISEQISALNALKSWCHPKALGDLRVMPISNKQWEKELGCFSKVCTNRIKSLESKLTG</sequence>
<evidence type="ECO:0000313" key="1">
    <source>
        <dbReference type="EMBL" id="MDN3609805.1"/>
    </source>
</evidence>
<gene>
    <name evidence="1" type="ORF">QWZ16_08850</name>
</gene>
<evidence type="ECO:0000313" key="2">
    <source>
        <dbReference type="Proteomes" id="UP001238540"/>
    </source>
</evidence>
<protein>
    <submittedName>
        <fullName evidence="1">Uncharacterized protein</fullName>
    </submittedName>
</protein>
<accession>A0ABT8BUQ3</accession>
<name>A0ABT8BUQ3_9VIBR</name>
<keyword evidence="2" id="KW-1185">Reference proteome</keyword>
<dbReference type="RefSeq" id="WP_143678208.1">
    <property type="nucleotide sequence ID" value="NZ_JABEYA020000007.1"/>
</dbReference>
<proteinExistence type="predicted"/>
<dbReference type="Proteomes" id="UP001238540">
    <property type="component" value="Unassembled WGS sequence"/>
</dbReference>
<dbReference type="EMBL" id="JAUFQC010000001">
    <property type="protein sequence ID" value="MDN3609805.1"/>
    <property type="molecule type" value="Genomic_DNA"/>
</dbReference>
<comment type="caution">
    <text evidence="1">The sequence shown here is derived from an EMBL/GenBank/DDBJ whole genome shotgun (WGS) entry which is preliminary data.</text>
</comment>
<reference evidence="2" key="1">
    <citation type="journal article" date="2019" name="Int. J. Syst. Evol. Microbiol.">
        <title>The Global Catalogue of Microorganisms (GCM) 10K type strain sequencing project: providing services to taxonomists for standard genome sequencing and annotation.</title>
        <authorList>
            <consortium name="The Broad Institute Genomics Platform"/>
            <consortium name="The Broad Institute Genome Sequencing Center for Infectious Disease"/>
            <person name="Wu L."/>
            <person name="Ma J."/>
        </authorList>
    </citation>
    <scope>NUCLEOTIDE SEQUENCE [LARGE SCALE GENOMIC DNA]</scope>
    <source>
        <strain evidence="2">CECT 7398</strain>
    </source>
</reference>